<comment type="caution">
    <text evidence="2">The sequence shown here is derived from an EMBL/GenBank/DDBJ whole genome shotgun (WGS) entry which is preliminary data.</text>
</comment>
<protein>
    <submittedName>
        <fullName evidence="2">Uncharacterized protein</fullName>
    </submittedName>
</protein>
<evidence type="ECO:0000256" key="1">
    <source>
        <dbReference type="SAM" id="MobiDB-lite"/>
    </source>
</evidence>
<dbReference type="RefSeq" id="WP_134437509.1">
    <property type="nucleotide sequence ID" value="NZ_SOML01000017.1"/>
</dbReference>
<feature type="compositionally biased region" description="Basic and acidic residues" evidence="1">
    <location>
        <begin position="10"/>
        <end position="20"/>
    </location>
</feature>
<name>A0A4Y8KVV0_9BACT</name>
<dbReference type="AlphaFoldDB" id="A0A4Y8KVV0"/>
<sequence>MGNGVSVSKEVTKNETGEKECTFSITGSTQEYISGLTTNQTLFIYKQLKEYLKEENLIEE</sequence>
<dbReference type="Proteomes" id="UP000297861">
    <property type="component" value="Unassembled WGS sequence"/>
</dbReference>
<organism evidence="2 3">
    <name type="scientific">Dysgonomonas capnocytophagoides</name>
    <dbReference type="NCBI Taxonomy" id="45254"/>
    <lineage>
        <taxon>Bacteria</taxon>
        <taxon>Pseudomonadati</taxon>
        <taxon>Bacteroidota</taxon>
        <taxon>Bacteroidia</taxon>
        <taxon>Bacteroidales</taxon>
        <taxon>Dysgonomonadaceae</taxon>
        <taxon>Dysgonomonas</taxon>
    </lineage>
</organism>
<evidence type="ECO:0000313" key="3">
    <source>
        <dbReference type="Proteomes" id="UP000297861"/>
    </source>
</evidence>
<gene>
    <name evidence="2" type="ORF">E2605_18495</name>
</gene>
<accession>A0A4Y8KVV0</accession>
<feature type="region of interest" description="Disordered" evidence="1">
    <location>
        <begin position="1"/>
        <end position="20"/>
    </location>
</feature>
<dbReference type="EMBL" id="SOML01000017">
    <property type="protein sequence ID" value="TFD92551.1"/>
    <property type="molecule type" value="Genomic_DNA"/>
</dbReference>
<keyword evidence="3" id="KW-1185">Reference proteome</keyword>
<proteinExistence type="predicted"/>
<reference evidence="2 3" key="1">
    <citation type="submission" date="2019-03" db="EMBL/GenBank/DDBJ databases">
        <title>San Antonio Military Medical Center submission to MRSN (WRAIR), pending publication.</title>
        <authorList>
            <person name="Blyth D.M."/>
            <person name="Mccarthy S.L."/>
            <person name="Schall S.E."/>
            <person name="Stam J.A."/>
            <person name="Ong A.C."/>
            <person name="Mcgann P.T."/>
        </authorList>
    </citation>
    <scope>NUCLEOTIDE SEQUENCE [LARGE SCALE GENOMIC DNA]</scope>
    <source>
        <strain evidence="2 3">MRSN571793</strain>
    </source>
</reference>
<evidence type="ECO:0000313" key="2">
    <source>
        <dbReference type="EMBL" id="TFD92551.1"/>
    </source>
</evidence>